<sequence>MTLHATTAIPPQVMQEAAAWLARLWADDASAADHAACAQWRARHPDHETAWTSLQAFSQKFDSAPAEAARRALYAPAGKPAARRHVLRALGLVLAAGGIAQGVRHTGSWRIATADLHSGKGERLSWTLDDGSQLAIDSGSAVDVRFGPHERLLVLRTGRIWVESAPDPDRAQRPLRVRSQHGTVQALGTRFMVTQRDTATHVAVFEGAVRIHPADSPADSLVIHAGQAARFTQARASQPESAPERLAAWTRGLLVADDMPVGELLAELGRHRPGWLRGDPAIAHLKVTGVFSLSDTDRALENLAAAVPVRVVYRTRYWVSVEPR</sequence>
<dbReference type="Gene3D" id="2.60.120.1440">
    <property type="match status" value="1"/>
</dbReference>
<evidence type="ECO:0000313" key="3">
    <source>
        <dbReference type="EMBL" id="VFR23750.1"/>
    </source>
</evidence>
<organism evidence="3">
    <name type="scientific">plant metagenome</name>
    <dbReference type="NCBI Taxonomy" id="1297885"/>
    <lineage>
        <taxon>unclassified sequences</taxon>
        <taxon>metagenomes</taxon>
        <taxon>organismal metagenomes</taxon>
    </lineage>
</organism>
<dbReference type="GO" id="GO:0016989">
    <property type="term" value="F:sigma factor antagonist activity"/>
    <property type="evidence" value="ECO:0007669"/>
    <property type="project" value="TreeGrafter"/>
</dbReference>
<accession>A0A484PGS2</accession>
<reference evidence="3" key="1">
    <citation type="submission" date="2019-03" db="EMBL/GenBank/DDBJ databases">
        <authorList>
            <person name="Danneels B."/>
        </authorList>
    </citation>
    <scope>NUCLEOTIDE SEQUENCE</scope>
</reference>
<dbReference type="InterPro" id="IPR006860">
    <property type="entry name" value="FecR"/>
</dbReference>
<name>A0A484PGS2_9ZZZZ</name>
<protein>
    <submittedName>
        <fullName evidence="3">Fe2+-dicitrate sensor, membrane component</fullName>
    </submittedName>
</protein>
<proteinExistence type="predicted"/>
<dbReference type="Pfam" id="PF16220">
    <property type="entry name" value="DUF4880"/>
    <property type="match status" value="1"/>
</dbReference>
<dbReference type="AlphaFoldDB" id="A0A484PGS2"/>
<evidence type="ECO:0000259" key="2">
    <source>
        <dbReference type="Pfam" id="PF16220"/>
    </source>
</evidence>
<evidence type="ECO:0000259" key="1">
    <source>
        <dbReference type="Pfam" id="PF04773"/>
    </source>
</evidence>
<dbReference type="PANTHER" id="PTHR30273:SF2">
    <property type="entry name" value="PROTEIN FECR"/>
    <property type="match status" value="1"/>
</dbReference>
<dbReference type="InterPro" id="IPR032623">
    <property type="entry name" value="FecR_N"/>
</dbReference>
<dbReference type="Pfam" id="PF04773">
    <property type="entry name" value="FecR"/>
    <property type="match status" value="1"/>
</dbReference>
<feature type="domain" description="FecR N-terminal" evidence="2">
    <location>
        <begin position="15"/>
        <end position="56"/>
    </location>
</feature>
<feature type="domain" description="FecR protein" evidence="1">
    <location>
        <begin position="115"/>
        <end position="210"/>
    </location>
</feature>
<dbReference type="PANTHER" id="PTHR30273">
    <property type="entry name" value="PERIPLASMIC SIGNAL SENSOR AND SIGMA FACTOR ACTIVATOR FECR-RELATED"/>
    <property type="match status" value="1"/>
</dbReference>
<dbReference type="PIRSF" id="PIRSF018266">
    <property type="entry name" value="FecR"/>
    <property type="match status" value="1"/>
</dbReference>
<dbReference type="EMBL" id="CAADHY010000016">
    <property type="protein sequence ID" value="VFR23750.1"/>
    <property type="molecule type" value="Genomic_DNA"/>
</dbReference>
<dbReference type="InterPro" id="IPR012373">
    <property type="entry name" value="Ferrdict_sens_TM"/>
</dbReference>
<gene>
    <name evidence="3" type="ORF">AMP9_0101</name>
</gene>